<dbReference type="Proteomes" id="UP000069940">
    <property type="component" value="Unassembled WGS sequence"/>
</dbReference>
<dbReference type="EnsemblMetazoa" id="AALFPA23_016343.R23839">
    <property type="protein sequence ID" value="AALFPA23_016343.P23839"/>
    <property type="gene ID" value="AALFPA23_016343"/>
</dbReference>
<dbReference type="RefSeq" id="XP_019528872.2">
    <property type="nucleotide sequence ID" value="XM_019673327.3"/>
</dbReference>
<reference evidence="12" key="1">
    <citation type="journal article" date="2015" name="Proc. Natl. Acad. Sci. U.S.A.">
        <title>Genome sequence of the Asian Tiger mosquito, Aedes albopictus, reveals insights into its biology, genetics, and evolution.</title>
        <authorList>
            <person name="Chen X.G."/>
            <person name="Jiang X."/>
            <person name="Gu J."/>
            <person name="Xu M."/>
            <person name="Wu Y."/>
            <person name="Deng Y."/>
            <person name="Zhang C."/>
            <person name="Bonizzoni M."/>
            <person name="Dermauw W."/>
            <person name="Vontas J."/>
            <person name="Armbruster P."/>
            <person name="Huang X."/>
            <person name="Yang Y."/>
            <person name="Zhang H."/>
            <person name="He W."/>
            <person name="Peng H."/>
            <person name="Liu Y."/>
            <person name="Wu K."/>
            <person name="Chen J."/>
            <person name="Lirakis M."/>
            <person name="Topalis P."/>
            <person name="Van Leeuwen T."/>
            <person name="Hall A.B."/>
            <person name="Jiang X."/>
            <person name="Thorpe C."/>
            <person name="Mueller R.L."/>
            <person name="Sun C."/>
            <person name="Waterhouse R.M."/>
            <person name="Yan G."/>
            <person name="Tu Z.J."/>
            <person name="Fang X."/>
            <person name="James A.A."/>
        </authorList>
    </citation>
    <scope>NUCLEOTIDE SEQUENCE [LARGE SCALE GENOMIC DNA]</scope>
    <source>
        <strain evidence="12">Foshan</strain>
    </source>
</reference>
<evidence type="ECO:0000256" key="2">
    <source>
        <dbReference type="ARBA" id="ARBA00008685"/>
    </source>
</evidence>
<dbReference type="Gene3D" id="3.40.190.10">
    <property type="entry name" value="Periplasmic binding protein-like II"/>
    <property type="match status" value="1"/>
</dbReference>
<dbReference type="SUPFAM" id="SSF53850">
    <property type="entry name" value="Periplasmic binding protein-like II"/>
    <property type="match status" value="1"/>
</dbReference>
<keyword evidence="8" id="KW-0325">Glycoprotein</keyword>
<accession>A0ABM1Z9I1</accession>
<keyword evidence="5 9" id="KW-1133">Transmembrane helix</keyword>
<comment type="similarity">
    <text evidence="2">Belongs to the glutamate-gated ion channel (TC 1.A.10.1) family.</text>
</comment>
<sequence>MDLLEQTLSTGQGASSPLISLINFLAVSYLSEYFCVCVVKPSEEFVLVDVEIPTMIITVDERFNRTLLQGIEHGCQAFIVFQEVALWPFLDSFLDVHDDSDQRSARKKLIAVLDSPDSEMFDKFCAHPAVRDLPDLLMIVTSTENDTMLFYTTDISGDGTRGTVRVTMLPVTPPDYFPDKTKNMKGVPIRFQTLMYPPFTYYAETTPENANARKDPRYYQDDTPIFIDGTEPRLLVEFCQRKNCTIDAYFDEVGLWGGVSENRTGTGILGAVATRRADFAVAANYYWLGPYRFATYSEVISRSGLIVLVPKPKIVAPWRTPFLSFSKSLWMAVAVAFAVGVCSVWLIEKGRSHIVGSAAGGHPKSLSDSLLTMIGFYMEQNAFMRNDLMACVFLFGALLFAGFMVGNLYGAGLAGIMTIPQFEKAIETRHDLADTGLTFVGNDLAWMFALMPSPQAYIQKIVRDFKVVDDDYMVEHRHIHDVGYIGERTQFGHFGPVDYLDVESSRHFQLLKEDLSYQYCVVILTKTCPFKQSFNDLMIVIRQSGIQYFWETLVANRYLSVTIQQNLLGSGPSDSDAVVLGVSHFLGAFLILSIGCSCATIVFCLECLYAKLKRRGYTEVLVRSRIEWIVRWRNDRQMRC</sequence>
<comment type="subcellular location">
    <subcellularLocation>
        <location evidence="1">Cell membrane</location>
        <topology evidence="1">Multi-pass membrane protein</topology>
    </subcellularLocation>
</comment>
<evidence type="ECO:0000313" key="12">
    <source>
        <dbReference type="Proteomes" id="UP000069940"/>
    </source>
</evidence>
<evidence type="ECO:0000256" key="3">
    <source>
        <dbReference type="ARBA" id="ARBA00022475"/>
    </source>
</evidence>
<evidence type="ECO:0000256" key="8">
    <source>
        <dbReference type="ARBA" id="ARBA00023180"/>
    </source>
</evidence>
<keyword evidence="12" id="KW-1185">Reference proteome</keyword>
<evidence type="ECO:0000256" key="1">
    <source>
        <dbReference type="ARBA" id="ARBA00004651"/>
    </source>
</evidence>
<evidence type="ECO:0000256" key="4">
    <source>
        <dbReference type="ARBA" id="ARBA00022692"/>
    </source>
</evidence>
<evidence type="ECO:0000256" key="9">
    <source>
        <dbReference type="SAM" id="Phobius"/>
    </source>
</evidence>
<evidence type="ECO:0000259" key="10">
    <source>
        <dbReference type="Pfam" id="PF00060"/>
    </source>
</evidence>
<keyword evidence="3" id="KW-1003">Cell membrane</keyword>
<evidence type="ECO:0000256" key="6">
    <source>
        <dbReference type="ARBA" id="ARBA00023136"/>
    </source>
</evidence>
<keyword evidence="7" id="KW-0675">Receptor</keyword>
<feature type="transmembrane region" description="Helical" evidence="9">
    <location>
        <begin position="585"/>
        <end position="605"/>
    </location>
</feature>
<dbReference type="InterPro" id="IPR052192">
    <property type="entry name" value="Insect_Ionotropic_Sensory_Rcpt"/>
</dbReference>
<dbReference type="Pfam" id="PF00060">
    <property type="entry name" value="Lig_chan"/>
    <property type="match status" value="1"/>
</dbReference>
<evidence type="ECO:0000313" key="11">
    <source>
        <dbReference type="EnsemblMetazoa" id="AALFPA23_016343.P23839"/>
    </source>
</evidence>
<dbReference type="Gene3D" id="1.10.287.70">
    <property type="match status" value="1"/>
</dbReference>
<evidence type="ECO:0000256" key="7">
    <source>
        <dbReference type="ARBA" id="ARBA00023170"/>
    </source>
</evidence>
<feature type="transmembrane region" description="Helical" evidence="9">
    <location>
        <begin position="329"/>
        <end position="347"/>
    </location>
</feature>
<name>A0ABM1Z9I1_AEDAL</name>
<dbReference type="PANTHER" id="PTHR42643:SF40">
    <property type="entry name" value="IONOTROPIC RECEPTOR 41A-RELATED"/>
    <property type="match status" value="1"/>
</dbReference>
<feature type="domain" description="Ionotropic glutamate receptor C-terminal" evidence="10">
    <location>
        <begin position="327"/>
        <end position="596"/>
    </location>
</feature>
<protein>
    <recommendedName>
        <fullName evidence="10">Ionotropic glutamate receptor C-terminal domain-containing protein</fullName>
    </recommendedName>
</protein>
<keyword evidence="6 9" id="KW-0472">Membrane</keyword>
<reference evidence="11" key="2">
    <citation type="submission" date="2025-05" db="UniProtKB">
        <authorList>
            <consortium name="EnsemblMetazoa"/>
        </authorList>
    </citation>
    <scope>IDENTIFICATION</scope>
    <source>
        <strain evidence="11">Foshan</strain>
    </source>
</reference>
<feature type="transmembrane region" description="Helical" evidence="9">
    <location>
        <begin position="388"/>
        <end position="409"/>
    </location>
</feature>
<dbReference type="InterPro" id="IPR001320">
    <property type="entry name" value="Iontro_rcpt_C"/>
</dbReference>
<evidence type="ECO:0000256" key="5">
    <source>
        <dbReference type="ARBA" id="ARBA00022989"/>
    </source>
</evidence>
<keyword evidence="4 9" id="KW-0812">Transmembrane</keyword>
<dbReference type="PANTHER" id="PTHR42643">
    <property type="entry name" value="IONOTROPIC RECEPTOR 20A-RELATED"/>
    <property type="match status" value="1"/>
</dbReference>
<organism evidence="11 12">
    <name type="scientific">Aedes albopictus</name>
    <name type="common">Asian tiger mosquito</name>
    <name type="synonym">Stegomyia albopicta</name>
    <dbReference type="NCBI Taxonomy" id="7160"/>
    <lineage>
        <taxon>Eukaryota</taxon>
        <taxon>Metazoa</taxon>
        <taxon>Ecdysozoa</taxon>
        <taxon>Arthropoda</taxon>
        <taxon>Hexapoda</taxon>
        <taxon>Insecta</taxon>
        <taxon>Pterygota</taxon>
        <taxon>Neoptera</taxon>
        <taxon>Endopterygota</taxon>
        <taxon>Diptera</taxon>
        <taxon>Nematocera</taxon>
        <taxon>Culicoidea</taxon>
        <taxon>Culicidae</taxon>
        <taxon>Culicinae</taxon>
        <taxon>Aedini</taxon>
        <taxon>Aedes</taxon>
        <taxon>Stegomyia</taxon>
    </lineage>
</organism>
<proteinExistence type="inferred from homology"/>
<dbReference type="GeneID" id="109400841"/>